<dbReference type="SUPFAM" id="SSF48065">
    <property type="entry name" value="DBL homology domain (DH-domain)"/>
    <property type="match status" value="1"/>
</dbReference>
<sequence>METCIQEDKAFDASIKSVPVLKKVDTLVKKITPLRESTNIGTSKHIIDKFGEEVPALGQKWWSNSTADPPAKGVHEARHYPENCITFDTKYTINYYNEEGVPIESPIEDPIEEPVRVKKLMWNRERTSEPADTVHIAGDLATNHQEIIRMEPDTLDHPGQSATNYQFDDNSKIDPPHIINQFVDESPTMQVINHQEKPATSGSFDINPEISHSAVENERAGESFTAMPVSGDRERSAIDTSFGNKISNTMRNLAAKGLQVVNDLDEKAAARAQFFDGTDDQDTDDHIAAMTATRRHDKSSTSSSLGSRVSSTMRNLAEVGLQVIHDLDEKAARHARFSLDSPIPMEPEPVVTNQTNPFEKFLHTIKRRGGHRKTTSCDMPRNRIEGGLFESPIASQRPGHRKSLSGSSYGFVNNMKSVGTSLASFSIAPRSRTGVSSRHQRTDYSSRASYAGRASEDNGNCLSRAFILDKEVIKRMEQRQGVIEEILSTEKVYLDDVQALIRVFDGLLIAIPILSQSLRKSIVITLKDIWNHNNQLYNELVTVVANTNKSSGVGVVNPPNLPPVKGHKRWQSLGEAPASDPTESRGRHIGDPKVAGEIAKVFCGKIPGLFLYESYGIMHSEVMKQIHTSYRTTDEWKDFNQAIRSTEEMIISTDNRESGSRKGRHFDDYFIKPIHRIARYEVLFGRLLEQSPVCDCPESSTTVETALFRLKEVHKTMNSAAGNHQKATAMSRTWLLQDRLLFTSQASLRVSMKCLLLLTLPSRKVDLVIRSTQDTVAGRNITGQYLIALMYEKFFVLAQPSGTQDEIYAIQVCIPISELTVEDVDNGKGLQCHTAPHSWKIVFEHISQLFEIIVSACSAKEELEWKSRLIDRSGKQCNSTVQQEMTASLSLDIKPMGTVYGKPGTVARRNSIHRATTMKGQTTIPRSVIVRNTSATVEPSLSSSASQLSINRSQSLAGPHRPTILAPSRTERVRLETLLADVWTRDIIPYPGMGSRPHREHTVRASASSMMRKISHASISSITKRSGSIASLHKSAEDHTATELDSLRPMVLNRQARHNSSDSMPLPDDEYPMCQDASGGRQGSRLAVIIDEKEGSTSTGAARSTTASPMMARLASFRSKKSSGSLDDSLNSKRSSASKSPSGKSSLALPIVTAAHGEEVRKENVLHSSMTVDGSSGGEEVAGDLLQAQQRKGRNRAMLMEGFKNLFR</sequence>
<reference evidence="3 4" key="1">
    <citation type="submission" date="2017-12" db="EMBL/GenBank/DDBJ databases">
        <title>Comparative genomics of Botrytis spp.</title>
        <authorList>
            <person name="Valero-Jimenez C.A."/>
            <person name="Tapia P."/>
            <person name="Veloso J."/>
            <person name="Silva-Moreno E."/>
            <person name="Staats M."/>
            <person name="Valdes J.H."/>
            <person name="Van Kan J.A.L."/>
        </authorList>
    </citation>
    <scope>NUCLEOTIDE SEQUENCE [LARGE SCALE GENOMIC DNA]</scope>
    <source>
        <strain evidence="3 4">MUCL435</strain>
    </source>
</reference>
<dbReference type="InterPro" id="IPR000219">
    <property type="entry name" value="DH_dom"/>
</dbReference>
<dbReference type="InterPro" id="IPR051092">
    <property type="entry name" value="FYVE_RhoGEF_PH"/>
</dbReference>
<evidence type="ECO:0000313" key="4">
    <source>
        <dbReference type="Proteomes" id="UP000308671"/>
    </source>
</evidence>
<dbReference type="GO" id="GO:0005737">
    <property type="term" value="C:cytoplasm"/>
    <property type="evidence" value="ECO:0007669"/>
    <property type="project" value="TreeGrafter"/>
</dbReference>
<name>A0A4V4HTC9_9HELO</name>
<dbReference type="AlphaFoldDB" id="A0A4V4HTC9"/>
<dbReference type="Proteomes" id="UP000308671">
    <property type="component" value="Unassembled WGS sequence"/>
</dbReference>
<dbReference type="PANTHER" id="PTHR12673">
    <property type="entry name" value="FACIOGENITAL DYSPLASIA PROTEIN"/>
    <property type="match status" value="1"/>
</dbReference>
<feature type="compositionally biased region" description="Low complexity" evidence="1">
    <location>
        <begin position="1122"/>
        <end position="1146"/>
    </location>
</feature>
<dbReference type="EMBL" id="PQXL01000540">
    <property type="protein sequence ID" value="THV45026.1"/>
    <property type="molecule type" value="Genomic_DNA"/>
</dbReference>
<feature type="domain" description="DH" evidence="2">
    <location>
        <begin position="478"/>
        <end position="720"/>
    </location>
</feature>
<dbReference type="GO" id="GO:0005085">
    <property type="term" value="F:guanyl-nucleotide exchange factor activity"/>
    <property type="evidence" value="ECO:0007669"/>
    <property type="project" value="InterPro"/>
</dbReference>
<organism evidence="3 4">
    <name type="scientific">Botrytis galanthina</name>
    <dbReference type="NCBI Taxonomy" id="278940"/>
    <lineage>
        <taxon>Eukaryota</taxon>
        <taxon>Fungi</taxon>
        <taxon>Dikarya</taxon>
        <taxon>Ascomycota</taxon>
        <taxon>Pezizomycotina</taxon>
        <taxon>Leotiomycetes</taxon>
        <taxon>Helotiales</taxon>
        <taxon>Sclerotiniaceae</taxon>
        <taxon>Botrytis</taxon>
    </lineage>
</organism>
<dbReference type="Pfam" id="PF00621">
    <property type="entry name" value="RhoGEF"/>
    <property type="match status" value="1"/>
</dbReference>
<evidence type="ECO:0000259" key="2">
    <source>
        <dbReference type="PROSITE" id="PS50010"/>
    </source>
</evidence>
<dbReference type="OrthoDB" id="8059989at2759"/>
<evidence type="ECO:0000256" key="1">
    <source>
        <dbReference type="SAM" id="MobiDB-lite"/>
    </source>
</evidence>
<proteinExistence type="predicted"/>
<keyword evidence="4" id="KW-1185">Reference proteome</keyword>
<dbReference type="SMART" id="SM00325">
    <property type="entry name" value="RhoGEF"/>
    <property type="match status" value="1"/>
</dbReference>
<feature type="region of interest" description="Disordered" evidence="1">
    <location>
        <begin position="1117"/>
        <end position="1148"/>
    </location>
</feature>
<feature type="region of interest" description="Disordered" evidence="1">
    <location>
        <begin position="567"/>
        <end position="587"/>
    </location>
</feature>
<accession>A0A4V4HTC9</accession>
<comment type="caution">
    <text evidence="3">The sequence shown here is derived from an EMBL/GenBank/DDBJ whole genome shotgun (WGS) entry which is preliminary data.</text>
</comment>
<evidence type="ECO:0000313" key="3">
    <source>
        <dbReference type="EMBL" id="THV45026.1"/>
    </source>
</evidence>
<dbReference type="PROSITE" id="PS50010">
    <property type="entry name" value="DH_2"/>
    <property type="match status" value="1"/>
</dbReference>
<dbReference type="Gene3D" id="1.20.900.10">
    <property type="entry name" value="Dbl homology (DH) domain"/>
    <property type="match status" value="1"/>
</dbReference>
<dbReference type="PANTHER" id="PTHR12673:SF159">
    <property type="entry name" value="LD03170P"/>
    <property type="match status" value="1"/>
</dbReference>
<feature type="region of interest" description="Disordered" evidence="1">
    <location>
        <begin position="429"/>
        <end position="454"/>
    </location>
</feature>
<protein>
    <recommendedName>
        <fullName evidence="2">DH domain-containing protein</fullName>
    </recommendedName>
</protein>
<gene>
    <name evidence="3" type="ORF">BGAL_0541g00040</name>
</gene>
<dbReference type="InterPro" id="IPR035899">
    <property type="entry name" value="DBL_dom_sf"/>
</dbReference>